<organism evidence="1 2">
    <name type="scientific">Streptomyces formicae</name>
    <dbReference type="NCBI Taxonomy" id="1616117"/>
    <lineage>
        <taxon>Bacteria</taxon>
        <taxon>Bacillati</taxon>
        <taxon>Actinomycetota</taxon>
        <taxon>Actinomycetes</taxon>
        <taxon>Kitasatosporales</taxon>
        <taxon>Streptomycetaceae</taxon>
        <taxon>Streptomyces</taxon>
    </lineage>
</organism>
<evidence type="ECO:0000313" key="1">
    <source>
        <dbReference type="EMBL" id="UNM11389.1"/>
    </source>
</evidence>
<gene>
    <name evidence="1" type="ORF">J4032_07455</name>
</gene>
<sequence>MSLFDDLDRLDLPAHVRRWSVLDPQKAAGEVSEWMAAAQQFAARLQADCAQLSVDQWRSATDAWLALLAAAERSTGMQGNEWLLRDLWLRASLLDAVGPRLDVPLLDAGPVPERTLDAMP</sequence>
<evidence type="ECO:0000313" key="2">
    <source>
        <dbReference type="Proteomes" id="UP000828924"/>
    </source>
</evidence>
<accession>A0ABY3WFP0</accession>
<dbReference type="Proteomes" id="UP000828924">
    <property type="component" value="Chromosome"/>
</dbReference>
<dbReference type="EMBL" id="CP071872">
    <property type="protein sequence ID" value="UNM11389.1"/>
    <property type="molecule type" value="Genomic_DNA"/>
</dbReference>
<dbReference type="RefSeq" id="WP_242329933.1">
    <property type="nucleotide sequence ID" value="NZ_CP071872.1"/>
</dbReference>
<reference evidence="1 2" key="1">
    <citation type="submission" date="2021-03" db="EMBL/GenBank/DDBJ databases">
        <title>Complete genome of Streptomyces formicae strain 1H-GS9 (DSM 100524).</title>
        <authorList>
            <person name="Atanasov K.E."/>
            <person name="Altabella T."/>
            <person name="Ferrer A."/>
        </authorList>
    </citation>
    <scope>NUCLEOTIDE SEQUENCE [LARGE SCALE GENOMIC DNA]</scope>
    <source>
        <strain evidence="1 2">1H-GS9</strain>
    </source>
</reference>
<name>A0ABY3WFP0_9ACTN</name>
<protein>
    <submittedName>
        <fullName evidence="1">Uncharacterized protein</fullName>
    </submittedName>
</protein>
<proteinExistence type="predicted"/>
<keyword evidence="2" id="KW-1185">Reference proteome</keyword>